<dbReference type="VEuPathDB" id="AmoebaDB:NfTy_030590"/>
<dbReference type="AlphaFoldDB" id="A0A6A5BY95"/>
<evidence type="ECO:0000313" key="2">
    <source>
        <dbReference type="EMBL" id="KAF0979602.1"/>
    </source>
</evidence>
<proteinExistence type="predicted"/>
<feature type="transmembrane region" description="Helical" evidence="1">
    <location>
        <begin position="108"/>
        <end position="125"/>
    </location>
</feature>
<name>A0A6A5BY95_NAEFO</name>
<dbReference type="EMBL" id="VFQX01000023">
    <property type="protein sequence ID" value="KAF0979602.1"/>
    <property type="molecule type" value="Genomic_DNA"/>
</dbReference>
<feature type="transmembrane region" description="Helical" evidence="1">
    <location>
        <begin position="34"/>
        <end position="55"/>
    </location>
</feature>
<evidence type="ECO:0000313" key="3">
    <source>
        <dbReference type="Proteomes" id="UP000444721"/>
    </source>
</evidence>
<comment type="caution">
    <text evidence="2">The sequence shown here is derived from an EMBL/GenBank/DDBJ whole genome shotgun (WGS) entry which is preliminary data.</text>
</comment>
<keyword evidence="3" id="KW-1185">Reference proteome</keyword>
<accession>A0A6A5BY95</accession>
<dbReference type="GeneID" id="68108488"/>
<dbReference type="RefSeq" id="XP_044564315.1">
    <property type="nucleotide sequence ID" value="XM_044703248.1"/>
</dbReference>
<dbReference type="OrthoDB" id="10309534at2759"/>
<protein>
    <recommendedName>
        <fullName evidence="4">Transmembrane protein</fullName>
    </recommendedName>
</protein>
<dbReference type="VEuPathDB" id="AmoebaDB:FDP41_001270"/>
<keyword evidence="1" id="KW-0812">Transmembrane</keyword>
<keyword evidence="1" id="KW-1133">Transmembrane helix</keyword>
<sequence>MNPARYPLTEIFQIFVNLTKHQSLIKTEAASQRWSTIGAVLSSIGTWIAFGSMAYHHSDIEHRIAEVKMKRNALLQQRNEAKLNENLNDIVNTVNNESDWMKDKLQPLLIPMFSGLTLFLGFYFLGRRQAFKKNLAMMIKERHKQFPDDPLLASLVSSSSNSNRTYKPLSAIKIK</sequence>
<keyword evidence="1" id="KW-0472">Membrane</keyword>
<organism evidence="2 3">
    <name type="scientific">Naegleria fowleri</name>
    <name type="common">Brain eating amoeba</name>
    <dbReference type="NCBI Taxonomy" id="5763"/>
    <lineage>
        <taxon>Eukaryota</taxon>
        <taxon>Discoba</taxon>
        <taxon>Heterolobosea</taxon>
        <taxon>Tetramitia</taxon>
        <taxon>Eutetramitia</taxon>
        <taxon>Vahlkampfiidae</taxon>
        <taxon>Naegleria</taxon>
    </lineage>
</organism>
<dbReference type="VEuPathDB" id="AmoebaDB:NF0113230"/>
<reference evidence="2 3" key="1">
    <citation type="journal article" date="2019" name="Sci. Rep.">
        <title>Nanopore sequencing improves the draft genome of the human pathogenic amoeba Naegleria fowleri.</title>
        <authorList>
            <person name="Liechti N."/>
            <person name="Schurch N."/>
            <person name="Bruggmann R."/>
            <person name="Wittwer M."/>
        </authorList>
    </citation>
    <scope>NUCLEOTIDE SEQUENCE [LARGE SCALE GENOMIC DNA]</scope>
    <source>
        <strain evidence="2 3">ATCC 30894</strain>
    </source>
</reference>
<dbReference type="Proteomes" id="UP000444721">
    <property type="component" value="Unassembled WGS sequence"/>
</dbReference>
<evidence type="ECO:0008006" key="4">
    <source>
        <dbReference type="Google" id="ProtNLM"/>
    </source>
</evidence>
<gene>
    <name evidence="2" type="ORF">FDP41_001270</name>
</gene>
<evidence type="ECO:0000256" key="1">
    <source>
        <dbReference type="SAM" id="Phobius"/>
    </source>
</evidence>